<dbReference type="GeneID" id="79267797"/>
<gene>
    <name evidence="1" type="ORF">ACFQJ4_12265</name>
</gene>
<accession>A0ABD5ZRM2</accession>
<organism evidence="1 2">
    <name type="scientific">Halosegnis marinus</name>
    <dbReference type="NCBI Taxonomy" id="3034023"/>
    <lineage>
        <taxon>Archaea</taxon>
        <taxon>Methanobacteriati</taxon>
        <taxon>Methanobacteriota</taxon>
        <taxon>Stenosarchaea group</taxon>
        <taxon>Halobacteria</taxon>
        <taxon>Halobacteriales</taxon>
        <taxon>Natronomonadaceae</taxon>
        <taxon>Halosegnis</taxon>
    </lineage>
</organism>
<reference evidence="1 2" key="1">
    <citation type="journal article" date="2019" name="Int. J. Syst. Evol. Microbiol.">
        <title>The Global Catalogue of Microorganisms (GCM) 10K type strain sequencing project: providing services to taxonomists for standard genome sequencing and annotation.</title>
        <authorList>
            <consortium name="The Broad Institute Genomics Platform"/>
            <consortium name="The Broad Institute Genome Sequencing Center for Infectious Disease"/>
            <person name="Wu L."/>
            <person name="Ma J."/>
        </authorList>
    </citation>
    <scope>NUCLEOTIDE SEQUENCE [LARGE SCALE GENOMIC DNA]</scope>
    <source>
        <strain evidence="1 2">DT85</strain>
    </source>
</reference>
<dbReference type="RefSeq" id="WP_276234243.1">
    <property type="nucleotide sequence ID" value="NZ_CP119802.1"/>
</dbReference>
<protein>
    <submittedName>
        <fullName evidence="1">Uncharacterized protein</fullName>
    </submittedName>
</protein>
<dbReference type="AlphaFoldDB" id="A0ABD5ZRM2"/>
<dbReference type="Proteomes" id="UP001596398">
    <property type="component" value="Unassembled WGS sequence"/>
</dbReference>
<evidence type="ECO:0000313" key="1">
    <source>
        <dbReference type="EMBL" id="MFC7236091.1"/>
    </source>
</evidence>
<keyword evidence="2" id="KW-1185">Reference proteome</keyword>
<proteinExistence type="predicted"/>
<dbReference type="Pfam" id="PF23959">
    <property type="entry name" value="DUF7288"/>
    <property type="match status" value="1"/>
</dbReference>
<dbReference type="EMBL" id="JBHTAP010000001">
    <property type="protein sequence ID" value="MFC7236091.1"/>
    <property type="molecule type" value="Genomic_DNA"/>
</dbReference>
<comment type="caution">
    <text evidence="1">The sequence shown here is derived from an EMBL/GenBank/DDBJ whole genome shotgun (WGS) entry which is preliminary data.</text>
</comment>
<name>A0ABD5ZRM2_9EURY</name>
<evidence type="ECO:0000313" key="2">
    <source>
        <dbReference type="Proteomes" id="UP001596398"/>
    </source>
</evidence>
<sequence length="196" mass="21009">MDRGQAFTLESITAGLLLIGGLVFALQATAVTPLSASTSSQHIENQQQAVAEGVLAAAVDDDALSVTLRYWNDSGATFHDSSDEAYYVDEDLDTRFGALLQRALTSRSIVANVYVHYETPAGGSRVQRVVYRGAPSDNAVSASARTVLFDDDPLLDADARPTGTTLADADTFYAPDAHPDSIVFNVVRVEVVAWRQ</sequence>
<dbReference type="InterPro" id="IPR055712">
    <property type="entry name" value="DUF7288"/>
</dbReference>